<dbReference type="Pfam" id="PF01261">
    <property type="entry name" value="AP_endonuc_2"/>
    <property type="match status" value="1"/>
</dbReference>
<dbReference type="AlphaFoldDB" id="A0A7D4PYY8"/>
<dbReference type="EMBL" id="CP054139">
    <property type="protein sequence ID" value="QKJ28526.1"/>
    <property type="molecule type" value="Genomic_DNA"/>
</dbReference>
<gene>
    <name evidence="3" type="ORF">HQ865_01710</name>
</gene>
<dbReference type="InterPro" id="IPR013022">
    <property type="entry name" value="Xyl_isomerase-like_TIM-brl"/>
</dbReference>
<protein>
    <submittedName>
        <fullName evidence="3">Sugar phosphate isomerase/epimerase</fullName>
    </submittedName>
</protein>
<dbReference type="KEGG" id="mmab:HQ865_01710"/>
<name>A0A7D4PYY8_9SPHI</name>
<evidence type="ECO:0000256" key="1">
    <source>
        <dbReference type="SAM" id="SignalP"/>
    </source>
</evidence>
<keyword evidence="1" id="KW-0732">Signal</keyword>
<dbReference type="PANTHER" id="PTHR12110">
    <property type="entry name" value="HYDROXYPYRUVATE ISOMERASE"/>
    <property type="match status" value="1"/>
</dbReference>
<dbReference type="Gene3D" id="3.20.20.150">
    <property type="entry name" value="Divalent-metal-dependent TIM barrel enzymes"/>
    <property type="match status" value="1"/>
</dbReference>
<feature type="signal peptide" evidence="1">
    <location>
        <begin position="1"/>
        <end position="19"/>
    </location>
</feature>
<keyword evidence="4" id="KW-1185">Reference proteome</keyword>
<feature type="domain" description="Xylose isomerase-like TIM barrel" evidence="2">
    <location>
        <begin position="46"/>
        <end position="265"/>
    </location>
</feature>
<dbReference type="SUPFAM" id="SSF51658">
    <property type="entry name" value="Xylose isomerase-like"/>
    <property type="match status" value="1"/>
</dbReference>
<accession>A0A7D4PYY8</accession>
<dbReference type="GO" id="GO:0016853">
    <property type="term" value="F:isomerase activity"/>
    <property type="evidence" value="ECO:0007669"/>
    <property type="project" value="UniProtKB-KW"/>
</dbReference>
<dbReference type="InterPro" id="IPR050312">
    <property type="entry name" value="IolE/XylAMocC-like"/>
</dbReference>
<proteinExistence type="predicted"/>
<organism evidence="3 4">
    <name type="scientific">Mucilaginibacter mali</name>
    <dbReference type="NCBI Taxonomy" id="2740462"/>
    <lineage>
        <taxon>Bacteria</taxon>
        <taxon>Pseudomonadati</taxon>
        <taxon>Bacteroidota</taxon>
        <taxon>Sphingobacteriia</taxon>
        <taxon>Sphingobacteriales</taxon>
        <taxon>Sphingobacteriaceae</taxon>
        <taxon>Mucilaginibacter</taxon>
    </lineage>
</organism>
<keyword evidence="3" id="KW-0413">Isomerase</keyword>
<sequence>MKKQVIIALMGLMAIPAIKAPAQTKQRYKVAVADIMILKRQKLGAFQLTKTIGADGVEVDMGGMGPRPTFENTLTVDSIRKQFLDKSKELNIEIPSLAMTGFFAQPFATRETAVAATGDCIATMKLMGVKVAFLPLGVSDPAKAPETRAAVVERLKAVGKMAEKEGVVIGIGTALPAKDQLALLKEIGSPAIKSYFNFQDALDNSRDLQKELETLGAKNIVMIHCTDTDGEWLQNDPKIDMKKVKATLDKMGWGGWLVIERSRDVKDVHNVKKNFSANSAYVKSIFQTGN</sequence>
<evidence type="ECO:0000313" key="4">
    <source>
        <dbReference type="Proteomes" id="UP000505355"/>
    </source>
</evidence>
<evidence type="ECO:0000259" key="2">
    <source>
        <dbReference type="Pfam" id="PF01261"/>
    </source>
</evidence>
<dbReference type="RefSeq" id="WP_173413228.1">
    <property type="nucleotide sequence ID" value="NZ_CP054139.1"/>
</dbReference>
<evidence type="ECO:0000313" key="3">
    <source>
        <dbReference type="EMBL" id="QKJ28526.1"/>
    </source>
</evidence>
<dbReference type="PANTHER" id="PTHR12110:SF53">
    <property type="entry name" value="BLR5974 PROTEIN"/>
    <property type="match status" value="1"/>
</dbReference>
<dbReference type="InterPro" id="IPR036237">
    <property type="entry name" value="Xyl_isomerase-like_sf"/>
</dbReference>
<reference evidence="3 4" key="1">
    <citation type="submission" date="2020-05" db="EMBL/GenBank/DDBJ databases">
        <title>Mucilaginibacter mali sp. nov.</title>
        <authorList>
            <person name="Kim H.S."/>
            <person name="Lee K.C."/>
            <person name="Suh M.K."/>
            <person name="Kim J.-S."/>
            <person name="Han K.-I."/>
            <person name="Eom M.K."/>
            <person name="Shin Y.K."/>
            <person name="Lee J.-S."/>
        </authorList>
    </citation>
    <scope>NUCLEOTIDE SEQUENCE [LARGE SCALE GENOMIC DNA]</scope>
    <source>
        <strain evidence="3 4">G2-14</strain>
    </source>
</reference>
<feature type="chain" id="PRO_5029012998" evidence="1">
    <location>
        <begin position="20"/>
        <end position="290"/>
    </location>
</feature>
<dbReference type="Proteomes" id="UP000505355">
    <property type="component" value="Chromosome"/>
</dbReference>